<evidence type="ECO:0000256" key="3">
    <source>
        <dbReference type="ARBA" id="ARBA00022837"/>
    </source>
</evidence>
<evidence type="ECO:0000256" key="4">
    <source>
        <dbReference type="SAM" id="SignalP"/>
    </source>
</evidence>
<dbReference type="InterPro" id="IPR013785">
    <property type="entry name" value="Aldolase_TIM"/>
</dbReference>
<reference evidence="8 9" key="1">
    <citation type="submission" date="2020-04" db="EMBL/GenBank/DDBJ databases">
        <title>Flammeovirga sp. SR4, a novel species isolated from seawater.</title>
        <authorList>
            <person name="Wang X."/>
        </authorList>
    </citation>
    <scope>NUCLEOTIDE SEQUENCE [LARGE SCALE GENOMIC DNA]</scope>
    <source>
        <strain evidence="8 9">ATCC 23126</strain>
    </source>
</reference>
<gene>
    <name evidence="8" type="ORF">HHU12_06460</name>
</gene>
<evidence type="ECO:0000313" key="8">
    <source>
        <dbReference type="EMBL" id="NME67602.1"/>
    </source>
</evidence>
<evidence type="ECO:0000256" key="2">
    <source>
        <dbReference type="ARBA" id="ARBA00011245"/>
    </source>
</evidence>
<dbReference type="Pfam" id="PF14508">
    <property type="entry name" value="GH97_N"/>
    <property type="match status" value="1"/>
</dbReference>
<dbReference type="SUPFAM" id="SSF51445">
    <property type="entry name" value="(Trans)glycosidases"/>
    <property type="match status" value="1"/>
</dbReference>
<dbReference type="InterPro" id="IPR017853">
    <property type="entry name" value="GH"/>
</dbReference>
<feature type="domain" description="Glycosyl-hydrolase 97 C-terminal oligomerisation" evidence="7">
    <location>
        <begin position="575"/>
        <end position="674"/>
    </location>
</feature>
<dbReference type="Pfam" id="PF10566">
    <property type="entry name" value="Glyco_hydro_97"/>
    <property type="match status" value="1"/>
</dbReference>
<dbReference type="PROSITE" id="PS51257">
    <property type="entry name" value="PROKAR_LIPOPROTEIN"/>
    <property type="match status" value="1"/>
</dbReference>
<keyword evidence="3" id="KW-0106">Calcium</keyword>
<comment type="caution">
    <text evidence="8">The sequence shown here is derived from an EMBL/GenBank/DDBJ whole genome shotgun (WGS) entry which is preliminary data.</text>
</comment>
<dbReference type="InterPro" id="IPR029483">
    <property type="entry name" value="GH97_C"/>
</dbReference>
<evidence type="ECO:0000259" key="6">
    <source>
        <dbReference type="Pfam" id="PF14508"/>
    </source>
</evidence>
<name>A0A7X9P391_9BACT</name>
<dbReference type="AlphaFoldDB" id="A0A7X9P391"/>
<feature type="chain" id="PRO_5030561111" evidence="4">
    <location>
        <begin position="26"/>
        <end position="677"/>
    </location>
</feature>
<evidence type="ECO:0000259" key="7">
    <source>
        <dbReference type="Pfam" id="PF14509"/>
    </source>
</evidence>
<feature type="signal peptide" evidence="4">
    <location>
        <begin position="1"/>
        <end position="25"/>
    </location>
</feature>
<dbReference type="EMBL" id="JABANE010000012">
    <property type="protein sequence ID" value="NME67602.1"/>
    <property type="molecule type" value="Genomic_DNA"/>
</dbReference>
<comment type="cofactor">
    <cofactor evidence="1">
        <name>Ca(2+)</name>
        <dbReference type="ChEBI" id="CHEBI:29108"/>
    </cofactor>
</comment>
<dbReference type="GO" id="GO:0030246">
    <property type="term" value="F:carbohydrate binding"/>
    <property type="evidence" value="ECO:0007669"/>
    <property type="project" value="InterPro"/>
</dbReference>
<dbReference type="InterPro" id="IPR019563">
    <property type="entry name" value="GH97_catalytic"/>
</dbReference>
<keyword evidence="4" id="KW-0732">Signal</keyword>
<dbReference type="InterPro" id="IPR014718">
    <property type="entry name" value="GH-type_carb-bd"/>
</dbReference>
<dbReference type="Pfam" id="PF14509">
    <property type="entry name" value="GH97_C"/>
    <property type="match status" value="1"/>
</dbReference>
<feature type="domain" description="Glycosyl-hydrolase 97 catalytic" evidence="5">
    <location>
        <begin position="294"/>
        <end position="469"/>
    </location>
</feature>
<dbReference type="InterPro" id="IPR052720">
    <property type="entry name" value="Glycosyl_hydrolase_97"/>
</dbReference>
<dbReference type="PANTHER" id="PTHR35803:SF1">
    <property type="entry name" value="GLUCAN 1,4-ALPHA-GLUCOSIDASE SUSB"/>
    <property type="match status" value="1"/>
</dbReference>
<protein>
    <submittedName>
        <fullName evidence="8">Glycoside hydrolase family 97 protein</fullName>
    </submittedName>
</protein>
<evidence type="ECO:0000256" key="1">
    <source>
        <dbReference type="ARBA" id="ARBA00001913"/>
    </source>
</evidence>
<evidence type="ECO:0000259" key="5">
    <source>
        <dbReference type="Pfam" id="PF10566"/>
    </source>
</evidence>
<dbReference type="Gene3D" id="3.20.20.70">
    <property type="entry name" value="Aldolase class I"/>
    <property type="match status" value="1"/>
</dbReference>
<organism evidence="8 9">
    <name type="scientific">Flammeovirga aprica JL-4</name>
    <dbReference type="NCBI Taxonomy" id="694437"/>
    <lineage>
        <taxon>Bacteria</taxon>
        <taxon>Pseudomonadati</taxon>
        <taxon>Bacteroidota</taxon>
        <taxon>Cytophagia</taxon>
        <taxon>Cytophagales</taxon>
        <taxon>Flammeovirgaceae</taxon>
        <taxon>Flammeovirga</taxon>
    </lineage>
</organism>
<keyword evidence="9" id="KW-1185">Reference proteome</keyword>
<dbReference type="Gene3D" id="2.70.98.10">
    <property type="match status" value="1"/>
</dbReference>
<proteinExistence type="predicted"/>
<comment type="subunit">
    <text evidence="2">Monomer.</text>
</comment>
<evidence type="ECO:0000313" key="9">
    <source>
        <dbReference type="Proteomes" id="UP000576082"/>
    </source>
</evidence>
<accession>A0A7X9P391</accession>
<dbReference type="InterPro" id="IPR029486">
    <property type="entry name" value="GH97_N"/>
</dbReference>
<feature type="domain" description="Glycosyl-hydrolase 97 N-terminal" evidence="6">
    <location>
        <begin position="28"/>
        <end position="276"/>
    </location>
</feature>
<keyword evidence="8" id="KW-0378">Hydrolase</keyword>
<dbReference type="PANTHER" id="PTHR35803">
    <property type="entry name" value="GLUCAN 1,4-ALPHA-GLUCOSIDASE SUSB-RELATED"/>
    <property type="match status" value="1"/>
</dbReference>
<dbReference type="GO" id="GO:0016787">
    <property type="term" value="F:hydrolase activity"/>
    <property type="evidence" value="ECO:0007669"/>
    <property type="project" value="UniProtKB-KW"/>
</dbReference>
<sequence length="677" mass="77262">MNKFKILLYFFLVSLFMSSCTPTYLTSTSPDESLILEFDLDDEGQPWYQVTWNGMPIVKKSYLGFELKDQAPLTGNFKVVGELRNTMNDTWSQPWGENKEVLDHHNELTVFLEEKDGAKRKMNIIFRLFNDGIGFRYEFPEQPNLKDFVIMNEKTQFVLNDNHDTWWIWADYDTYEKLYNHTDVDSATWVATPVTFKTKDNLYISLHEAALTDYAGMTLKLDDKKKYTYNATLVPWSNGDKVRTSAPMKTPWRTVQVGQKAADLVNSNIIVNLNEPSKIKDPSWIQPMQYLGIWWEFHIGTKEWKEGPRQGATTESAKKYIDFASENNIGGVVVEGWNSGWDKWGQKDAFDHITAAKGYDLDEVAAYAKEKGVYLIMHNETGGDIPAYEKYMDQAFKLYEELGIHALKTGYAGDIYPRGEHHHGQFMVNHYRKVVEKAAEHKIMLDAHEPIKPTGIRRTWPNMMTREGVRGMEWNGWSDGNPPNHTVTIPFTRMLGGPVDYTPGIFDVQYENNPDRVAWNTTAEIMNEARVHTTLVKQLALSIILYSPLQMAADLVENYEKDMEAFQFLSSSTADWEESKMLAGEIGEFAITARRSGKEWFLGAATDATGRAVSISLDFLEPNKVYKAIIYADAPGTTHLNDPKKYEITEKNVTSTEAMLIQMNAGGGAAIHFKILD</sequence>
<dbReference type="Proteomes" id="UP000576082">
    <property type="component" value="Unassembled WGS sequence"/>
</dbReference>